<feature type="region of interest" description="Disordered" evidence="1">
    <location>
        <begin position="472"/>
        <end position="542"/>
    </location>
</feature>
<dbReference type="Proteomes" id="UP000011885">
    <property type="component" value="Unassembled WGS sequence"/>
</dbReference>
<evidence type="ECO:0000259" key="2">
    <source>
        <dbReference type="Pfam" id="PF13435"/>
    </source>
</evidence>
<evidence type="ECO:0000256" key="1">
    <source>
        <dbReference type="SAM" id="MobiDB-lite"/>
    </source>
</evidence>
<dbReference type="AlphaFoldDB" id="M5U326"/>
<sequence>MARSNEYPIWLENDPHSQSWRTFCSDESVAMMRRLNILSGSGEVIDQAGYDNCLACHNTTRRFTPPAHAAGGDPFETFHSAKKKSFQREGVGCEACHGPSQQWIGVHFQTGWDADYASDNGFVNADDLLTRARMCATCHVGDQDRDMNHDLIAAGHPPLRYEFATYHARQPKHWRDTEADAAWRYEAQLWLAGQIAAMDASLALMIERSQSGPHGGGPAGSQWPELSVYDCAACHHNLGFENQRRPDLPLGRSPGVALVSSWNDIGMRWFLMYRMRGSKAIDVDYQLLDAIEDLRTTLHTDEITDADLVARMSARVRTLLSQWVDQVYAVERFEFEAGELAQLVTQAAGDQETYRTWESASQYYLAAVAARNAWPQGASGPAFFVANRLRLGLRYADRMQTPRFAEANSDRGRQSHPLLAREEAAKLAVELAAWLGPVDQPDLGEWAEDSEKTDRMREDLRAVIDRVNDQIAKRNAERGTRAGIEGTDNKGPRDGDVETPKPNQPEQRDENAAPKPRVKTREELLEELRRRRANQANPFSDD</sequence>
<dbReference type="InterPro" id="IPR036280">
    <property type="entry name" value="Multihaem_cyt_sf"/>
</dbReference>
<dbReference type="PATRIC" id="fig|1263870.3.peg.2865"/>
<organism evidence="3 4">
    <name type="scientific">Rhodopirellula sallentina SM41</name>
    <dbReference type="NCBI Taxonomy" id="1263870"/>
    <lineage>
        <taxon>Bacteria</taxon>
        <taxon>Pseudomonadati</taxon>
        <taxon>Planctomycetota</taxon>
        <taxon>Planctomycetia</taxon>
        <taxon>Pirellulales</taxon>
        <taxon>Pirellulaceae</taxon>
        <taxon>Rhodopirellula</taxon>
    </lineage>
</organism>
<dbReference type="EMBL" id="ANOH01000189">
    <property type="protein sequence ID" value="EMI55862.1"/>
    <property type="molecule type" value="Genomic_DNA"/>
</dbReference>
<feature type="compositionally biased region" description="Basic and acidic residues" evidence="1">
    <location>
        <begin position="487"/>
        <end position="499"/>
    </location>
</feature>
<dbReference type="InterPro" id="IPR023155">
    <property type="entry name" value="Cyt_c-552/4"/>
</dbReference>
<dbReference type="Pfam" id="PF13435">
    <property type="entry name" value="Cytochrome_C554"/>
    <property type="match status" value="1"/>
</dbReference>
<keyword evidence="4" id="KW-1185">Reference proteome</keyword>
<comment type="caution">
    <text evidence="3">The sequence shown here is derived from an EMBL/GenBank/DDBJ whole genome shotgun (WGS) entry which is preliminary data.</text>
</comment>
<proteinExistence type="predicted"/>
<reference evidence="3 4" key="1">
    <citation type="journal article" date="2013" name="Mar. Genomics">
        <title>Expression of sulfatases in Rhodopirellula baltica and the diversity of sulfatases in the genus Rhodopirellula.</title>
        <authorList>
            <person name="Wegner C.E."/>
            <person name="Richter-Heitmann T."/>
            <person name="Klindworth A."/>
            <person name="Klockow C."/>
            <person name="Richter M."/>
            <person name="Achstetter T."/>
            <person name="Glockner F.O."/>
            <person name="Harder J."/>
        </authorList>
    </citation>
    <scope>NUCLEOTIDE SEQUENCE [LARGE SCALE GENOMIC DNA]</scope>
    <source>
        <strain evidence="3 4">SM41</strain>
    </source>
</reference>
<gene>
    <name evidence="3" type="ORF">RSSM_02694</name>
</gene>
<feature type="domain" description="Cytochrome c-552/4" evidence="2">
    <location>
        <begin position="6"/>
        <end position="98"/>
    </location>
</feature>
<dbReference type="SUPFAM" id="SSF48695">
    <property type="entry name" value="Multiheme cytochromes"/>
    <property type="match status" value="1"/>
</dbReference>
<name>M5U326_9BACT</name>
<feature type="compositionally biased region" description="Basic and acidic residues" evidence="1">
    <location>
        <begin position="519"/>
        <end position="529"/>
    </location>
</feature>
<accession>M5U326</accession>
<evidence type="ECO:0000313" key="4">
    <source>
        <dbReference type="Proteomes" id="UP000011885"/>
    </source>
</evidence>
<dbReference type="Gene3D" id="1.10.1130.10">
    <property type="entry name" value="Flavocytochrome C3, Chain A"/>
    <property type="match status" value="1"/>
</dbReference>
<protein>
    <recommendedName>
        <fullName evidence="2">Cytochrome c-552/4 domain-containing protein</fullName>
    </recommendedName>
</protein>
<evidence type="ECO:0000313" key="3">
    <source>
        <dbReference type="EMBL" id="EMI55862.1"/>
    </source>
</evidence>